<evidence type="ECO:0000313" key="4">
    <source>
        <dbReference type="Proteomes" id="UP000637578"/>
    </source>
</evidence>
<feature type="domain" description="Solute-binding protein family 3/N-terminal" evidence="2">
    <location>
        <begin position="52"/>
        <end position="272"/>
    </location>
</feature>
<comment type="caution">
    <text evidence="3">The sequence shown here is derived from an EMBL/GenBank/DDBJ whole genome shotgun (WGS) entry which is preliminary data.</text>
</comment>
<sequence>MRVRPASGQHRRVRLRVLVITLALLFGTALTSAAGPAPSPASRLEAVTSRGEVRVCSTGDYRPFTHLEDGNWSGIDVEMAQDLGRRLGVRVTMVPTTWKTLLDDFVAKCDMAVGGVSVTLDRARRAFFSDAYLVDGKTPITRCENGGRFGTLDEIDQPGVRVIVNPGGTNERFVRSRLTRATIVTHPDNTTIFDEIVAGRADLMITDAVETRYQAKLHPELCPVHPDKPFTYVEKAYLLPRGDVIFQQWVNHWLSIARHDGTYDGIVTRWLG</sequence>
<dbReference type="SMART" id="SM00062">
    <property type="entry name" value="PBPb"/>
    <property type="match status" value="1"/>
</dbReference>
<dbReference type="SUPFAM" id="SSF53850">
    <property type="entry name" value="Periplasmic binding protein-like II"/>
    <property type="match status" value="1"/>
</dbReference>
<dbReference type="PANTHER" id="PTHR35936">
    <property type="entry name" value="MEMBRANE-BOUND LYTIC MUREIN TRANSGLYCOSYLASE F"/>
    <property type="match status" value="1"/>
</dbReference>
<accession>A0A8J3CK51</accession>
<dbReference type="Pfam" id="PF00497">
    <property type="entry name" value="SBP_bac_3"/>
    <property type="match status" value="1"/>
</dbReference>
<dbReference type="CDD" id="cd01069">
    <property type="entry name" value="PBP2_PheC"/>
    <property type="match status" value="1"/>
</dbReference>
<keyword evidence="1" id="KW-0732">Signal</keyword>
<protein>
    <submittedName>
        <fullName evidence="3">Cyclohexadienyl dehydratase</fullName>
    </submittedName>
</protein>
<proteinExistence type="predicted"/>
<evidence type="ECO:0000313" key="3">
    <source>
        <dbReference type="EMBL" id="GGM80226.1"/>
    </source>
</evidence>
<gene>
    <name evidence="3" type="primary">pheC</name>
    <name evidence="3" type="ORF">GCM10012275_58530</name>
</gene>
<dbReference type="Proteomes" id="UP000637578">
    <property type="component" value="Unassembled WGS sequence"/>
</dbReference>
<reference evidence="3" key="1">
    <citation type="journal article" date="2014" name="Int. J. Syst. Evol. Microbiol.">
        <title>Complete genome sequence of Corynebacterium casei LMG S-19264T (=DSM 44701T), isolated from a smear-ripened cheese.</title>
        <authorList>
            <consortium name="US DOE Joint Genome Institute (JGI-PGF)"/>
            <person name="Walter F."/>
            <person name="Albersmeier A."/>
            <person name="Kalinowski J."/>
            <person name="Ruckert C."/>
        </authorList>
    </citation>
    <scope>NUCLEOTIDE SEQUENCE</scope>
    <source>
        <strain evidence="3">CGMCC 4.5737</strain>
    </source>
</reference>
<dbReference type="PANTHER" id="PTHR35936:SF19">
    <property type="entry name" value="AMINO-ACID-BINDING PROTEIN YXEM-RELATED"/>
    <property type="match status" value="1"/>
</dbReference>
<keyword evidence="4" id="KW-1185">Reference proteome</keyword>
<dbReference type="Gene3D" id="3.40.190.10">
    <property type="entry name" value="Periplasmic binding protein-like II"/>
    <property type="match status" value="2"/>
</dbReference>
<organism evidence="3 4">
    <name type="scientific">Longimycelium tulufanense</name>
    <dbReference type="NCBI Taxonomy" id="907463"/>
    <lineage>
        <taxon>Bacteria</taxon>
        <taxon>Bacillati</taxon>
        <taxon>Actinomycetota</taxon>
        <taxon>Actinomycetes</taxon>
        <taxon>Pseudonocardiales</taxon>
        <taxon>Pseudonocardiaceae</taxon>
        <taxon>Longimycelium</taxon>
    </lineage>
</organism>
<dbReference type="AlphaFoldDB" id="A0A8J3CK51"/>
<dbReference type="EMBL" id="BMMK01000047">
    <property type="protein sequence ID" value="GGM80226.1"/>
    <property type="molecule type" value="Genomic_DNA"/>
</dbReference>
<evidence type="ECO:0000256" key="1">
    <source>
        <dbReference type="ARBA" id="ARBA00022729"/>
    </source>
</evidence>
<name>A0A8J3CK51_9PSEU</name>
<dbReference type="GO" id="GO:0016836">
    <property type="term" value="F:hydro-lyase activity"/>
    <property type="evidence" value="ECO:0007669"/>
    <property type="project" value="InterPro"/>
</dbReference>
<evidence type="ECO:0000259" key="2">
    <source>
        <dbReference type="SMART" id="SM00062"/>
    </source>
</evidence>
<reference evidence="3" key="2">
    <citation type="submission" date="2020-09" db="EMBL/GenBank/DDBJ databases">
        <authorList>
            <person name="Sun Q."/>
            <person name="Zhou Y."/>
        </authorList>
    </citation>
    <scope>NUCLEOTIDE SEQUENCE</scope>
    <source>
        <strain evidence="3">CGMCC 4.5737</strain>
    </source>
</reference>
<dbReference type="InterPro" id="IPR001638">
    <property type="entry name" value="Solute-binding_3/MltF_N"/>
</dbReference>
<dbReference type="InterPro" id="IPR037298">
    <property type="entry name" value="PheC_PBP2"/>
</dbReference>